<dbReference type="OrthoDB" id="3270417at2759"/>
<feature type="transmembrane region" description="Helical" evidence="1">
    <location>
        <begin position="201"/>
        <end position="223"/>
    </location>
</feature>
<evidence type="ECO:0000259" key="2">
    <source>
        <dbReference type="Pfam" id="PF20152"/>
    </source>
</evidence>
<feature type="transmembrane region" description="Helical" evidence="1">
    <location>
        <begin position="156"/>
        <end position="181"/>
    </location>
</feature>
<protein>
    <recommendedName>
        <fullName evidence="2">DUF6534 domain-containing protein</fullName>
    </recommendedName>
</protein>
<sequence length="314" mass="34619">MGLVEDIGGTMLVSIFLAAILYGVTTTQTFLYYQNYPKDRPALKALVALLWVFETLHTAFCIDFIYNYVIANYGNTDALNDIYWSGGITVLLGVLVAGVVHAYYIRRVWILSNRNIPLALLLALIALLRFAFGLTTTSLCYSIGQWTIFRERRLPLITLAGGLSSAAAVDLIVAGSLIYFLEHSRTGFDRSDSRINLLMVYTINTGLITSIVSVVIVVTYAALPATLVFLGLVEIQSKLYANSFLASLNARTHILNRGAHSHSEYSSGNSTRNRRVHNPPIPAGISILQETTHTVDEVPLDNFRTKPSKSDVLV</sequence>
<keyword evidence="1" id="KW-0472">Membrane</keyword>
<organism evidence="3 4">
    <name type="scientific">Heliocybe sulcata</name>
    <dbReference type="NCBI Taxonomy" id="5364"/>
    <lineage>
        <taxon>Eukaryota</taxon>
        <taxon>Fungi</taxon>
        <taxon>Dikarya</taxon>
        <taxon>Basidiomycota</taxon>
        <taxon>Agaricomycotina</taxon>
        <taxon>Agaricomycetes</taxon>
        <taxon>Gloeophyllales</taxon>
        <taxon>Gloeophyllaceae</taxon>
        <taxon>Heliocybe</taxon>
    </lineage>
</organism>
<dbReference type="PANTHER" id="PTHR40465">
    <property type="entry name" value="CHROMOSOME 1, WHOLE GENOME SHOTGUN SEQUENCE"/>
    <property type="match status" value="1"/>
</dbReference>
<dbReference type="PANTHER" id="PTHR40465:SF1">
    <property type="entry name" value="DUF6534 DOMAIN-CONTAINING PROTEIN"/>
    <property type="match status" value="1"/>
</dbReference>
<reference evidence="3 4" key="1">
    <citation type="journal article" date="2019" name="Nat. Ecol. Evol.">
        <title>Megaphylogeny resolves global patterns of mushroom evolution.</title>
        <authorList>
            <person name="Varga T."/>
            <person name="Krizsan K."/>
            <person name="Foldi C."/>
            <person name="Dima B."/>
            <person name="Sanchez-Garcia M."/>
            <person name="Sanchez-Ramirez S."/>
            <person name="Szollosi G.J."/>
            <person name="Szarkandi J.G."/>
            <person name="Papp V."/>
            <person name="Albert L."/>
            <person name="Andreopoulos W."/>
            <person name="Angelini C."/>
            <person name="Antonin V."/>
            <person name="Barry K.W."/>
            <person name="Bougher N.L."/>
            <person name="Buchanan P."/>
            <person name="Buyck B."/>
            <person name="Bense V."/>
            <person name="Catcheside P."/>
            <person name="Chovatia M."/>
            <person name="Cooper J."/>
            <person name="Damon W."/>
            <person name="Desjardin D."/>
            <person name="Finy P."/>
            <person name="Geml J."/>
            <person name="Haridas S."/>
            <person name="Hughes K."/>
            <person name="Justo A."/>
            <person name="Karasinski D."/>
            <person name="Kautmanova I."/>
            <person name="Kiss B."/>
            <person name="Kocsube S."/>
            <person name="Kotiranta H."/>
            <person name="LaButti K.M."/>
            <person name="Lechner B.E."/>
            <person name="Liimatainen K."/>
            <person name="Lipzen A."/>
            <person name="Lukacs Z."/>
            <person name="Mihaltcheva S."/>
            <person name="Morgado L.N."/>
            <person name="Niskanen T."/>
            <person name="Noordeloos M.E."/>
            <person name="Ohm R.A."/>
            <person name="Ortiz-Santana B."/>
            <person name="Ovrebo C."/>
            <person name="Racz N."/>
            <person name="Riley R."/>
            <person name="Savchenko A."/>
            <person name="Shiryaev A."/>
            <person name="Soop K."/>
            <person name="Spirin V."/>
            <person name="Szebenyi C."/>
            <person name="Tomsovsky M."/>
            <person name="Tulloss R.E."/>
            <person name="Uehling J."/>
            <person name="Grigoriev I.V."/>
            <person name="Vagvolgyi C."/>
            <person name="Papp T."/>
            <person name="Martin F.M."/>
            <person name="Miettinen O."/>
            <person name="Hibbett D.S."/>
            <person name="Nagy L.G."/>
        </authorList>
    </citation>
    <scope>NUCLEOTIDE SEQUENCE [LARGE SCALE GENOMIC DNA]</scope>
    <source>
        <strain evidence="3 4">OMC1185</strain>
    </source>
</reference>
<evidence type="ECO:0000256" key="1">
    <source>
        <dbReference type="SAM" id="Phobius"/>
    </source>
</evidence>
<gene>
    <name evidence="3" type="ORF">OE88DRAFT_1739313</name>
</gene>
<feature type="transmembrane region" description="Helical" evidence="1">
    <location>
        <begin position="116"/>
        <end position="144"/>
    </location>
</feature>
<keyword evidence="1" id="KW-0812">Transmembrane</keyword>
<evidence type="ECO:0000313" key="3">
    <source>
        <dbReference type="EMBL" id="TFK46702.1"/>
    </source>
</evidence>
<feature type="transmembrane region" description="Helical" evidence="1">
    <location>
        <begin position="45"/>
        <end position="70"/>
    </location>
</feature>
<dbReference type="Proteomes" id="UP000305948">
    <property type="component" value="Unassembled WGS sequence"/>
</dbReference>
<keyword evidence="4" id="KW-1185">Reference proteome</keyword>
<name>A0A5C3MMR8_9AGAM</name>
<accession>A0A5C3MMR8</accession>
<feature type="domain" description="DUF6534" evidence="2">
    <location>
        <begin position="166"/>
        <end position="253"/>
    </location>
</feature>
<feature type="transmembrane region" description="Helical" evidence="1">
    <location>
        <begin position="82"/>
        <end position="104"/>
    </location>
</feature>
<keyword evidence="1" id="KW-1133">Transmembrane helix</keyword>
<dbReference type="STRING" id="5364.A0A5C3MMR8"/>
<dbReference type="EMBL" id="ML213528">
    <property type="protein sequence ID" value="TFK46702.1"/>
    <property type="molecule type" value="Genomic_DNA"/>
</dbReference>
<dbReference type="Pfam" id="PF20152">
    <property type="entry name" value="DUF6534"/>
    <property type="match status" value="1"/>
</dbReference>
<evidence type="ECO:0000313" key="4">
    <source>
        <dbReference type="Proteomes" id="UP000305948"/>
    </source>
</evidence>
<feature type="transmembrane region" description="Helical" evidence="1">
    <location>
        <begin position="12"/>
        <end position="33"/>
    </location>
</feature>
<dbReference type="InterPro" id="IPR045339">
    <property type="entry name" value="DUF6534"/>
</dbReference>
<proteinExistence type="predicted"/>
<dbReference type="AlphaFoldDB" id="A0A5C3MMR8"/>